<keyword evidence="2" id="KW-1185">Reference proteome</keyword>
<sequence>MFNPLAAPFVAQPYMPVVHLHQPPPFVVPPGPSIVPQLQPHEINYEQLSALQQWHTAQEHLPPPKGLEGSSGKGPCAIWMYGIPSWVTGNELEGLTEWQSTPCLGFTGVTIYRGGATDRNDLPREGGAFAVFKFLNIHSAWKGYDHIDANKKHDYGNWRPYALERAHDL</sequence>
<accession>A0AAW1NNS4</accession>
<gene>
    <name evidence="1" type="ORF">WJX73_004049</name>
</gene>
<name>A0AAW1NNS4_9CHLO</name>
<comment type="caution">
    <text evidence="1">The sequence shown here is derived from an EMBL/GenBank/DDBJ whole genome shotgun (WGS) entry which is preliminary data.</text>
</comment>
<proteinExistence type="predicted"/>
<evidence type="ECO:0000313" key="2">
    <source>
        <dbReference type="Proteomes" id="UP001465755"/>
    </source>
</evidence>
<dbReference type="Proteomes" id="UP001465755">
    <property type="component" value="Unassembled WGS sequence"/>
</dbReference>
<evidence type="ECO:0000313" key="1">
    <source>
        <dbReference type="EMBL" id="KAK9789224.1"/>
    </source>
</evidence>
<organism evidence="1 2">
    <name type="scientific">Symbiochloris irregularis</name>
    <dbReference type="NCBI Taxonomy" id="706552"/>
    <lineage>
        <taxon>Eukaryota</taxon>
        <taxon>Viridiplantae</taxon>
        <taxon>Chlorophyta</taxon>
        <taxon>core chlorophytes</taxon>
        <taxon>Trebouxiophyceae</taxon>
        <taxon>Trebouxiales</taxon>
        <taxon>Trebouxiaceae</taxon>
        <taxon>Symbiochloris</taxon>
    </lineage>
</organism>
<dbReference type="EMBL" id="JALJOQ010000211">
    <property type="protein sequence ID" value="KAK9789224.1"/>
    <property type="molecule type" value="Genomic_DNA"/>
</dbReference>
<reference evidence="1 2" key="1">
    <citation type="journal article" date="2024" name="Nat. Commun.">
        <title>Phylogenomics reveals the evolutionary origins of lichenization in chlorophyte algae.</title>
        <authorList>
            <person name="Puginier C."/>
            <person name="Libourel C."/>
            <person name="Otte J."/>
            <person name="Skaloud P."/>
            <person name="Haon M."/>
            <person name="Grisel S."/>
            <person name="Petersen M."/>
            <person name="Berrin J.G."/>
            <person name="Delaux P.M."/>
            <person name="Dal Grande F."/>
            <person name="Keller J."/>
        </authorList>
    </citation>
    <scope>NUCLEOTIDE SEQUENCE [LARGE SCALE GENOMIC DNA]</scope>
    <source>
        <strain evidence="1 2">SAG 2036</strain>
    </source>
</reference>
<protein>
    <submittedName>
        <fullName evidence="1">Uncharacterized protein</fullName>
    </submittedName>
</protein>
<dbReference type="AlphaFoldDB" id="A0AAW1NNS4"/>